<dbReference type="EMBL" id="LAZR01000289">
    <property type="protein sequence ID" value="KKN76800.1"/>
    <property type="molecule type" value="Genomic_DNA"/>
</dbReference>
<comment type="caution">
    <text evidence="2">The sequence shown here is derived from an EMBL/GenBank/DDBJ whole genome shotgun (WGS) entry which is preliminary data.</text>
</comment>
<proteinExistence type="predicted"/>
<evidence type="ECO:0000256" key="1">
    <source>
        <dbReference type="SAM" id="Phobius"/>
    </source>
</evidence>
<protein>
    <submittedName>
        <fullName evidence="2">Uncharacterized protein</fullName>
    </submittedName>
</protein>
<gene>
    <name evidence="2" type="ORF">LCGC14_0366670</name>
</gene>
<keyword evidence="1" id="KW-0472">Membrane</keyword>
<organism evidence="2">
    <name type="scientific">marine sediment metagenome</name>
    <dbReference type="NCBI Taxonomy" id="412755"/>
    <lineage>
        <taxon>unclassified sequences</taxon>
        <taxon>metagenomes</taxon>
        <taxon>ecological metagenomes</taxon>
    </lineage>
</organism>
<dbReference type="AlphaFoldDB" id="A0A0F9T6G6"/>
<evidence type="ECO:0000313" key="2">
    <source>
        <dbReference type="EMBL" id="KKN76800.1"/>
    </source>
</evidence>
<keyword evidence="1" id="KW-1133">Transmembrane helix</keyword>
<feature type="transmembrane region" description="Helical" evidence="1">
    <location>
        <begin position="109"/>
        <end position="126"/>
    </location>
</feature>
<keyword evidence="1" id="KW-0812">Transmembrane</keyword>
<reference evidence="2" key="1">
    <citation type="journal article" date="2015" name="Nature">
        <title>Complex archaea that bridge the gap between prokaryotes and eukaryotes.</title>
        <authorList>
            <person name="Spang A."/>
            <person name="Saw J.H."/>
            <person name="Jorgensen S.L."/>
            <person name="Zaremba-Niedzwiedzka K."/>
            <person name="Martijn J."/>
            <person name="Lind A.E."/>
            <person name="van Eijk R."/>
            <person name="Schleper C."/>
            <person name="Guy L."/>
            <person name="Ettema T.J."/>
        </authorList>
    </citation>
    <scope>NUCLEOTIDE SEQUENCE</scope>
</reference>
<name>A0A0F9T6G6_9ZZZZ</name>
<accession>A0A0F9T6G6</accession>
<sequence length="182" mass="19175">MEDTLLKNISHVRIGLVLALLTIAFGFFLGGAFGLWEDSMKGHLEAQAQAADESVYEGDAAKMKTITDKSWVYLKRAHLHGGAVGGVALVIILLVAALPVHRCVKAMDALALGLGGLGYSVSWLLAGLRAPALGSTGLAKESLAWFARLSAALVLAGVCAAILLVVWCAFVKARRLPKPLND</sequence>
<feature type="transmembrane region" description="Helical" evidence="1">
    <location>
        <begin position="146"/>
        <end position="170"/>
    </location>
</feature>
<feature type="transmembrane region" description="Helical" evidence="1">
    <location>
        <begin position="12"/>
        <end position="36"/>
    </location>
</feature>
<feature type="transmembrane region" description="Helical" evidence="1">
    <location>
        <begin position="77"/>
        <end position="97"/>
    </location>
</feature>